<evidence type="ECO:0000313" key="6">
    <source>
        <dbReference type="EMBL" id="CAH1280126.1"/>
    </source>
</evidence>
<dbReference type="Pfam" id="PF00084">
    <property type="entry name" value="Sushi"/>
    <property type="match status" value="1"/>
</dbReference>
<dbReference type="InterPro" id="IPR050314">
    <property type="entry name" value="Glycosyl_Hydrlase_18"/>
</dbReference>
<reference evidence="6" key="1">
    <citation type="submission" date="2022-01" db="EMBL/GenBank/DDBJ databases">
        <authorList>
            <person name="King R."/>
        </authorList>
    </citation>
    <scope>NUCLEOTIDE SEQUENCE</scope>
</reference>
<dbReference type="EMBL" id="OU898280">
    <property type="protein sequence ID" value="CAH1280126.1"/>
    <property type="molecule type" value="Genomic_DNA"/>
</dbReference>
<dbReference type="SUPFAM" id="SSF57535">
    <property type="entry name" value="Complement control module/SCR domain"/>
    <property type="match status" value="1"/>
</dbReference>
<keyword evidence="2" id="KW-0768">Sushi</keyword>
<evidence type="ECO:0000256" key="3">
    <source>
        <dbReference type="SAM" id="Phobius"/>
    </source>
</evidence>
<dbReference type="InterPro" id="IPR001223">
    <property type="entry name" value="Glyco_hydro18_cat"/>
</dbReference>
<dbReference type="Pfam" id="PF00704">
    <property type="entry name" value="Glyco_hydro_18"/>
    <property type="match status" value="1"/>
</dbReference>
<dbReference type="AlphaFoldDB" id="A0A9P0GXR0"/>
<dbReference type="InterPro" id="IPR011583">
    <property type="entry name" value="Chitinase_II/V-like_cat"/>
</dbReference>
<feature type="domain" description="GH18" evidence="5">
    <location>
        <begin position="216"/>
        <end position="552"/>
    </location>
</feature>
<dbReference type="Gene3D" id="3.20.20.80">
    <property type="entry name" value="Glycosidases"/>
    <property type="match status" value="1"/>
</dbReference>
<dbReference type="GO" id="GO:0005576">
    <property type="term" value="C:extracellular region"/>
    <property type="evidence" value="ECO:0007669"/>
    <property type="project" value="TreeGrafter"/>
</dbReference>
<dbReference type="Gene3D" id="2.10.70.10">
    <property type="entry name" value="Complement Module, domain 1"/>
    <property type="match status" value="1"/>
</dbReference>
<feature type="transmembrane region" description="Helical" evidence="3">
    <location>
        <begin position="17"/>
        <end position="38"/>
    </location>
</feature>
<dbReference type="PROSITE" id="PS50923">
    <property type="entry name" value="SUSHI"/>
    <property type="match status" value="1"/>
</dbReference>
<evidence type="ECO:0008006" key="8">
    <source>
        <dbReference type="Google" id="ProtNLM"/>
    </source>
</evidence>
<dbReference type="InterPro" id="IPR035976">
    <property type="entry name" value="Sushi/SCR/CCP_sf"/>
</dbReference>
<keyword evidence="3" id="KW-1133">Transmembrane helix</keyword>
<keyword evidence="1 2" id="KW-1015">Disulfide bond</keyword>
<feature type="disulfide bond" evidence="2">
    <location>
        <begin position="89"/>
        <end position="116"/>
    </location>
</feature>
<evidence type="ECO:0000256" key="2">
    <source>
        <dbReference type="PROSITE-ProRule" id="PRU00302"/>
    </source>
</evidence>
<keyword evidence="3" id="KW-0472">Membrane</keyword>
<dbReference type="SMART" id="SM00032">
    <property type="entry name" value="CCP"/>
    <property type="match status" value="2"/>
</dbReference>
<dbReference type="OrthoDB" id="6744641at2759"/>
<dbReference type="GO" id="GO:0004568">
    <property type="term" value="F:chitinase activity"/>
    <property type="evidence" value="ECO:0007669"/>
    <property type="project" value="TreeGrafter"/>
</dbReference>
<evidence type="ECO:0000313" key="7">
    <source>
        <dbReference type="Proteomes" id="UP001153709"/>
    </source>
</evidence>
<dbReference type="GO" id="GO:0005975">
    <property type="term" value="P:carbohydrate metabolic process"/>
    <property type="evidence" value="ECO:0007669"/>
    <property type="project" value="InterPro"/>
</dbReference>
<gene>
    <name evidence="6" type="ORF">DIABBA_LOCUS8067</name>
</gene>
<proteinExistence type="predicted"/>
<keyword evidence="7" id="KW-1185">Reference proteome</keyword>
<name>A0A9P0GXR0_DIABA</name>
<dbReference type="InterPro" id="IPR017853">
    <property type="entry name" value="GH"/>
</dbReference>
<dbReference type="GO" id="GO:0008061">
    <property type="term" value="F:chitin binding"/>
    <property type="evidence" value="ECO:0007669"/>
    <property type="project" value="InterPro"/>
</dbReference>
<accession>A0A9P0GXR0</accession>
<dbReference type="PROSITE" id="PS51910">
    <property type="entry name" value="GH18_2"/>
    <property type="match status" value="1"/>
</dbReference>
<evidence type="ECO:0000259" key="5">
    <source>
        <dbReference type="PROSITE" id="PS51910"/>
    </source>
</evidence>
<dbReference type="Gene3D" id="3.10.50.10">
    <property type="match status" value="1"/>
</dbReference>
<protein>
    <recommendedName>
        <fullName evidence="8">Chitinase</fullName>
    </recommendedName>
</protein>
<evidence type="ECO:0000256" key="1">
    <source>
        <dbReference type="ARBA" id="ARBA00023157"/>
    </source>
</evidence>
<sequence>MRSWSQGDCDIMEVKSIILLCLGFIFIGLAIGTLEIFYNSTSSTDRKRLQNSFNCTLPLQLENGRWLVTEADVQSSGQIEVKTILRLECHDGYQLNPNISLHFCDSNWNETAFPTCKRVCPKPSLPSGTQIHCKNSKDQYIDCTDLADGSSITFTCPNGFISDNGTPISTRYCTNGAYGNSVPSCSEIKQKTVYVSPKTLINSTTPDSNSTNKDAKKVICTYASSMAYNGSYPENVEPRLCTHLIYQFIELSENGDLDLKEKGKDLLKMTRDLKTKNKNLKVLISVGGNNATDSPLKSLSMDNKKVESFISSATNIIQTYSLDGLDFYWIFPELDEKARYVNLLDEIKRRFEYHGWLLSVTVYPVLEKTGYDLQEINRIVDWVTIKSLDIYGTWLSYIGNSSIYNFSMDNYWDEEHFKKDTIVKSWLNAGLSKKKLIMGVEFYGISFRVKNKNQTDVEDPIEIGRFRYYETCSDFRNFKRGWDNATKTVYFSNSTFWIGFNDALSTWWKGYYVKQNELGGVAIFSLEDDDYKGVCGQKHPLLQGLHNGLGYFIDWKKLGY</sequence>
<evidence type="ECO:0000259" key="4">
    <source>
        <dbReference type="PROSITE" id="PS50923"/>
    </source>
</evidence>
<organism evidence="6 7">
    <name type="scientific">Diabrotica balteata</name>
    <name type="common">Banded cucumber beetle</name>
    <dbReference type="NCBI Taxonomy" id="107213"/>
    <lineage>
        <taxon>Eukaryota</taxon>
        <taxon>Metazoa</taxon>
        <taxon>Ecdysozoa</taxon>
        <taxon>Arthropoda</taxon>
        <taxon>Hexapoda</taxon>
        <taxon>Insecta</taxon>
        <taxon>Pterygota</taxon>
        <taxon>Neoptera</taxon>
        <taxon>Endopterygota</taxon>
        <taxon>Coleoptera</taxon>
        <taxon>Polyphaga</taxon>
        <taxon>Cucujiformia</taxon>
        <taxon>Chrysomeloidea</taxon>
        <taxon>Chrysomelidae</taxon>
        <taxon>Galerucinae</taxon>
        <taxon>Diabroticina</taxon>
        <taxon>Diabroticites</taxon>
        <taxon>Diabrotica</taxon>
    </lineage>
</organism>
<dbReference type="Proteomes" id="UP001153709">
    <property type="component" value="Chromosome 5"/>
</dbReference>
<dbReference type="PANTHER" id="PTHR11177:SF317">
    <property type="entry name" value="CHITINASE 12-RELATED"/>
    <property type="match status" value="1"/>
</dbReference>
<dbReference type="SUPFAM" id="SSF51445">
    <property type="entry name" value="(Trans)glycosidases"/>
    <property type="match status" value="1"/>
</dbReference>
<feature type="domain" description="Sushi" evidence="4">
    <location>
        <begin position="53"/>
        <end position="118"/>
    </location>
</feature>
<comment type="caution">
    <text evidence="2">Lacks conserved residue(s) required for the propagation of feature annotation.</text>
</comment>
<dbReference type="InterPro" id="IPR000436">
    <property type="entry name" value="Sushi_SCR_CCP_dom"/>
</dbReference>
<keyword evidence="3" id="KW-0812">Transmembrane</keyword>
<dbReference type="CDD" id="cd00033">
    <property type="entry name" value="CCP"/>
    <property type="match status" value="2"/>
</dbReference>
<dbReference type="InterPro" id="IPR029070">
    <property type="entry name" value="Chitinase_insertion_sf"/>
</dbReference>
<dbReference type="SMART" id="SM00636">
    <property type="entry name" value="Glyco_18"/>
    <property type="match status" value="1"/>
</dbReference>
<dbReference type="GO" id="GO:0006032">
    <property type="term" value="P:chitin catabolic process"/>
    <property type="evidence" value="ECO:0007669"/>
    <property type="project" value="TreeGrafter"/>
</dbReference>
<dbReference type="PANTHER" id="PTHR11177">
    <property type="entry name" value="CHITINASE"/>
    <property type="match status" value="1"/>
</dbReference>